<name>A0A0C9YC52_9AGAM</name>
<sequence>MGSVAHQTQGNAFRVETHGLCSPPELFLISNPCDVLKAHSQVSSRLFNQPSLVESIASFLIPTPKTVRSVVCLHLLPNFWFRQVWL</sequence>
<reference evidence="2" key="2">
    <citation type="submission" date="2015-01" db="EMBL/GenBank/DDBJ databases">
        <title>Evolutionary Origins and Diversification of the Mycorrhizal Mutualists.</title>
        <authorList>
            <consortium name="DOE Joint Genome Institute"/>
            <consortium name="Mycorrhizal Genomics Consortium"/>
            <person name="Kohler A."/>
            <person name="Kuo A."/>
            <person name="Nagy L.G."/>
            <person name="Floudas D."/>
            <person name="Copeland A."/>
            <person name="Barry K.W."/>
            <person name="Cichocki N."/>
            <person name="Veneault-Fourrey C."/>
            <person name="LaButti K."/>
            <person name="Lindquist E.A."/>
            <person name="Lipzen A."/>
            <person name="Lundell T."/>
            <person name="Morin E."/>
            <person name="Murat C."/>
            <person name="Riley R."/>
            <person name="Ohm R."/>
            <person name="Sun H."/>
            <person name="Tunlid A."/>
            <person name="Henrissat B."/>
            <person name="Grigoriev I.V."/>
            <person name="Hibbett D.S."/>
            <person name="Martin F."/>
        </authorList>
    </citation>
    <scope>NUCLEOTIDE SEQUENCE [LARGE SCALE GENOMIC DNA]</scope>
    <source>
        <strain evidence="2">441</strain>
    </source>
</reference>
<dbReference type="EMBL" id="KN833944">
    <property type="protein sequence ID" value="KIK14336.1"/>
    <property type="molecule type" value="Genomic_DNA"/>
</dbReference>
<gene>
    <name evidence="1" type="ORF">PISMIDRAFT_357471</name>
</gene>
<dbReference type="AlphaFoldDB" id="A0A0C9YC52"/>
<organism evidence="1 2">
    <name type="scientific">Pisolithus microcarpus 441</name>
    <dbReference type="NCBI Taxonomy" id="765257"/>
    <lineage>
        <taxon>Eukaryota</taxon>
        <taxon>Fungi</taxon>
        <taxon>Dikarya</taxon>
        <taxon>Basidiomycota</taxon>
        <taxon>Agaricomycotina</taxon>
        <taxon>Agaricomycetes</taxon>
        <taxon>Agaricomycetidae</taxon>
        <taxon>Boletales</taxon>
        <taxon>Sclerodermatineae</taxon>
        <taxon>Pisolithaceae</taxon>
        <taxon>Pisolithus</taxon>
    </lineage>
</organism>
<protein>
    <submittedName>
        <fullName evidence="1">Uncharacterized protein</fullName>
    </submittedName>
</protein>
<keyword evidence="2" id="KW-1185">Reference proteome</keyword>
<evidence type="ECO:0000313" key="1">
    <source>
        <dbReference type="EMBL" id="KIK14336.1"/>
    </source>
</evidence>
<dbReference type="Proteomes" id="UP000054018">
    <property type="component" value="Unassembled WGS sequence"/>
</dbReference>
<reference evidence="1 2" key="1">
    <citation type="submission" date="2014-04" db="EMBL/GenBank/DDBJ databases">
        <authorList>
            <consortium name="DOE Joint Genome Institute"/>
            <person name="Kuo A."/>
            <person name="Kohler A."/>
            <person name="Costa M.D."/>
            <person name="Nagy L.G."/>
            <person name="Floudas D."/>
            <person name="Copeland A."/>
            <person name="Barry K.W."/>
            <person name="Cichocki N."/>
            <person name="Veneault-Fourrey C."/>
            <person name="LaButti K."/>
            <person name="Lindquist E.A."/>
            <person name="Lipzen A."/>
            <person name="Lundell T."/>
            <person name="Morin E."/>
            <person name="Murat C."/>
            <person name="Sun H."/>
            <person name="Tunlid A."/>
            <person name="Henrissat B."/>
            <person name="Grigoriev I.V."/>
            <person name="Hibbett D.S."/>
            <person name="Martin F."/>
            <person name="Nordberg H.P."/>
            <person name="Cantor M.N."/>
            <person name="Hua S.X."/>
        </authorList>
    </citation>
    <scope>NUCLEOTIDE SEQUENCE [LARGE SCALE GENOMIC DNA]</scope>
    <source>
        <strain evidence="1 2">441</strain>
    </source>
</reference>
<dbReference type="HOGENOM" id="CLU_2498706_0_0_1"/>
<accession>A0A0C9YC52</accession>
<evidence type="ECO:0000313" key="2">
    <source>
        <dbReference type="Proteomes" id="UP000054018"/>
    </source>
</evidence>
<proteinExistence type="predicted"/>